<dbReference type="Gene3D" id="1.20.5.420">
    <property type="entry name" value="Immunoglobulin FC, subunit C"/>
    <property type="match status" value="1"/>
</dbReference>
<dbReference type="PANTHER" id="PTHR45831:SF2">
    <property type="entry name" value="LD24721P"/>
    <property type="match status" value="1"/>
</dbReference>
<dbReference type="SMART" id="SM00028">
    <property type="entry name" value="TPR"/>
    <property type="match status" value="2"/>
</dbReference>
<dbReference type="Pfam" id="PF13414">
    <property type="entry name" value="TPR_11"/>
    <property type="match status" value="1"/>
</dbReference>
<dbReference type="EMBL" id="ML210146">
    <property type="protein sequence ID" value="TFK30377.1"/>
    <property type="molecule type" value="Genomic_DNA"/>
</dbReference>
<keyword evidence="8" id="KW-1185">Reference proteome</keyword>
<dbReference type="FunFam" id="1.20.5.420:FF:000005">
    <property type="entry name" value="Hsc70 cochaperone (SGT), putative"/>
    <property type="match status" value="1"/>
</dbReference>
<dbReference type="PANTHER" id="PTHR45831">
    <property type="entry name" value="LD24721P"/>
    <property type="match status" value="1"/>
</dbReference>
<evidence type="ECO:0000256" key="2">
    <source>
        <dbReference type="ARBA" id="ARBA00022737"/>
    </source>
</evidence>
<dbReference type="Gene3D" id="1.25.40.10">
    <property type="entry name" value="Tetratricopeptide repeat domain"/>
    <property type="match status" value="1"/>
</dbReference>
<proteinExistence type="inferred from homology"/>
<feature type="domain" description="SGTA homodimerisation" evidence="6">
    <location>
        <begin position="5"/>
        <end position="69"/>
    </location>
</feature>
<evidence type="ECO:0000256" key="4">
    <source>
        <dbReference type="PROSITE-ProRule" id="PRU00339"/>
    </source>
</evidence>
<dbReference type="GO" id="GO:0060090">
    <property type="term" value="F:molecular adaptor activity"/>
    <property type="evidence" value="ECO:0007669"/>
    <property type="project" value="TreeGrafter"/>
</dbReference>
<dbReference type="InterPro" id="IPR032374">
    <property type="entry name" value="SGTA_dimer"/>
</dbReference>
<keyword evidence="3 4" id="KW-0802">TPR repeat</keyword>
<keyword evidence="2" id="KW-0677">Repeat</keyword>
<organism evidence="7 8">
    <name type="scientific">Coprinopsis marcescibilis</name>
    <name type="common">Agaric fungus</name>
    <name type="synonym">Psathyrella marcescibilis</name>
    <dbReference type="NCBI Taxonomy" id="230819"/>
    <lineage>
        <taxon>Eukaryota</taxon>
        <taxon>Fungi</taxon>
        <taxon>Dikarya</taxon>
        <taxon>Basidiomycota</taxon>
        <taxon>Agaricomycotina</taxon>
        <taxon>Agaricomycetes</taxon>
        <taxon>Agaricomycetidae</taxon>
        <taxon>Agaricales</taxon>
        <taxon>Agaricineae</taxon>
        <taxon>Psathyrellaceae</taxon>
        <taxon>Coprinopsis</taxon>
    </lineage>
</organism>
<dbReference type="InterPro" id="IPR011990">
    <property type="entry name" value="TPR-like_helical_dom_sf"/>
</dbReference>
<dbReference type="InterPro" id="IPR047150">
    <property type="entry name" value="SGT"/>
</dbReference>
<dbReference type="GO" id="GO:0072380">
    <property type="term" value="C:TRC complex"/>
    <property type="evidence" value="ECO:0007669"/>
    <property type="project" value="TreeGrafter"/>
</dbReference>
<comment type="similarity">
    <text evidence="1">Belongs to the SGT family.</text>
</comment>
<dbReference type="Proteomes" id="UP000307440">
    <property type="component" value="Unassembled WGS sequence"/>
</dbReference>
<evidence type="ECO:0000259" key="6">
    <source>
        <dbReference type="Pfam" id="PF16546"/>
    </source>
</evidence>
<evidence type="ECO:0000256" key="3">
    <source>
        <dbReference type="ARBA" id="ARBA00022803"/>
    </source>
</evidence>
<feature type="repeat" description="TPR" evidence="4">
    <location>
        <begin position="104"/>
        <end position="137"/>
    </location>
</feature>
<dbReference type="AlphaFoldDB" id="A0A5C3LBZ3"/>
<dbReference type="Pfam" id="PF16546">
    <property type="entry name" value="SGTA_dimer"/>
    <property type="match status" value="1"/>
</dbReference>
<dbReference type="PROSITE" id="PS50005">
    <property type="entry name" value="TPR"/>
    <property type="match status" value="1"/>
</dbReference>
<evidence type="ECO:0000313" key="8">
    <source>
        <dbReference type="Proteomes" id="UP000307440"/>
    </source>
</evidence>
<accession>A0A5C3LBZ3</accession>
<feature type="compositionally biased region" description="Low complexity" evidence="5">
    <location>
        <begin position="79"/>
        <end position="99"/>
    </location>
</feature>
<feature type="region of interest" description="Disordered" evidence="5">
    <location>
        <begin position="79"/>
        <end position="104"/>
    </location>
</feature>
<gene>
    <name evidence="7" type="ORF">FA15DRAFT_580282</name>
</gene>
<dbReference type="SUPFAM" id="SSF48452">
    <property type="entry name" value="TPR-like"/>
    <property type="match status" value="1"/>
</dbReference>
<evidence type="ECO:0000313" key="7">
    <source>
        <dbReference type="EMBL" id="TFK30377.1"/>
    </source>
</evidence>
<evidence type="ECO:0000256" key="1">
    <source>
        <dbReference type="ARBA" id="ARBA00008175"/>
    </source>
</evidence>
<name>A0A5C3LBZ3_COPMA</name>
<protein>
    <submittedName>
        <fullName evidence="7">TPR-like protein</fullName>
    </submittedName>
</protein>
<dbReference type="GO" id="GO:0016020">
    <property type="term" value="C:membrane"/>
    <property type="evidence" value="ECO:0007669"/>
    <property type="project" value="TreeGrafter"/>
</dbReference>
<dbReference type="STRING" id="230819.A0A5C3LBZ3"/>
<evidence type="ECO:0000256" key="5">
    <source>
        <dbReference type="SAM" id="MobiDB-lite"/>
    </source>
</evidence>
<sequence length="184" mass="19812">MADKKQRLVYSVIDFLNESIADGTVKEEDKESLEVAIQCIGEAFGVDPDNEEQAAKLSIKPATLLNVFDVFLKTRERTQASPTAQAASTSAGPSSPSAANKGEADKLKQQGNALMSSKKYDEAIDAYTKAIDLDGSNPVYYSNRAAAHASKNDHLAAIGDAEQAISIDPKFVKAYSRLGYVHLQ</sequence>
<dbReference type="InterPro" id="IPR019734">
    <property type="entry name" value="TPR_rpt"/>
</dbReference>
<reference evidence="7 8" key="1">
    <citation type="journal article" date="2019" name="Nat. Ecol. Evol.">
        <title>Megaphylogeny resolves global patterns of mushroom evolution.</title>
        <authorList>
            <person name="Varga T."/>
            <person name="Krizsan K."/>
            <person name="Foldi C."/>
            <person name="Dima B."/>
            <person name="Sanchez-Garcia M."/>
            <person name="Sanchez-Ramirez S."/>
            <person name="Szollosi G.J."/>
            <person name="Szarkandi J.G."/>
            <person name="Papp V."/>
            <person name="Albert L."/>
            <person name="Andreopoulos W."/>
            <person name="Angelini C."/>
            <person name="Antonin V."/>
            <person name="Barry K.W."/>
            <person name="Bougher N.L."/>
            <person name="Buchanan P."/>
            <person name="Buyck B."/>
            <person name="Bense V."/>
            <person name="Catcheside P."/>
            <person name="Chovatia M."/>
            <person name="Cooper J."/>
            <person name="Damon W."/>
            <person name="Desjardin D."/>
            <person name="Finy P."/>
            <person name="Geml J."/>
            <person name="Haridas S."/>
            <person name="Hughes K."/>
            <person name="Justo A."/>
            <person name="Karasinski D."/>
            <person name="Kautmanova I."/>
            <person name="Kiss B."/>
            <person name="Kocsube S."/>
            <person name="Kotiranta H."/>
            <person name="LaButti K.M."/>
            <person name="Lechner B.E."/>
            <person name="Liimatainen K."/>
            <person name="Lipzen A."/>
            <person name="Lukacs Z."/>
            <person name="Mihaltcheva S."/>
            <person name="Morgado L.N."/>
            <person name="Niskanen T."/>
            <person name="Noordeloos M.E."/>
            <person name="Ohm R.A."/>
            <person name="Ortiz-Santana B."/>
            <person name="Ovrebo C."/>
            <person name="Racz N."/>
            <person name="Riley R."/>
            <person name="Savchenko A."/>
            <person name="Shiryaev A."/>
            <person name="Soop K."/>
            <person name="Spirin V."/>
            <person name="Szebenyi C."/>
            <person name="Tomsovsky M."/>
            <person name="Tulloss R.E."/>
            <person name="Uehling J."/>
            <person name="Grigoriev I.V."/>
            <person name="Vagvolgyi C."/>
            <person name="Papp T."/>
            <person name="Martin F.M."/>
            <person name="Miettinen O."/>
            <person name="Hibbett D.S."/>
            <person name="Nagy L.G."/>
        </authorList>
    </citation>
    <scope>NUCLEOTIDE SEQUENCE [LARGE SCALE GENOMIC DNA]</scope>
    <source>
        <strain evidence="7 8">CBS 121175</strain>
    </source>
</reference>
<dbReference type="OrthoDB" id="2335338at2759"/>
<dbReference type="GO" id="GO:0006620">
    <property type="term" value="P:post-translational protein targeting to endoplasmic reticulum membrane"/>
    <property type="evidence" value="ECO:0007669"/>
    <property type="project" value="TreeGrafter"/>
</dbReference>